<feature type="domain" description="PIN" evidence="6">
    <location>
        <begin position="2"/>
        <end position="114"/>
    </location>
</feature>
<dbReference type="GO" id="GO:0046872">
    <property type="term" value="F:metal ion binding"/>
    <property type="evidence" value="ECO:0007669"/>
    <property type="project" value="UniProtKB-KW"/>
</dbReference>
<dbReference type="Proteomes" id="UP000256779">
    <property type="component" value="Unassembled WGS sequence"/>
</dbReference>
<dbReference type="InterPro" id="IPR002716">
    <property type="entry name" value="PIN_dom"/>
</dbReference>
<evidence type="ECO:0000256" key="4">
    <source>
        <dbReference type="ARBA" id="ARBA00022801"/>
    </source>
</evidence>
<keyword evidence="8" id="KW-1185">Reference proteome</keyword>
<keyword evidence="2" id="KW-0540">Nuclease</keyword>
<organism evidence="7 8">
    <name type="scientific">Marinoscillum furvescens DSM 4134</name>
    <dbReference type="NCBI Taxonomy" id="1122208"/>
    <lineage>
        <taxon>Bacteria</taxon>
        <taxon>Pseudomonadati</taxon>
        <taxon>Bacteroidota</taxon>
        <taxon>Cytophagia</taxon>
        <taxon>Cytophagales</taxon>
        <taxon>Reichenbachiellaceae</taxon>
        <taxon>Marinoscillum</taxon>
    </lineage>
</organism>
<evidence type="ECO:0000259" key="6">
    <source>
        <dbReference type="Pfam" id="PF01850"/>
    </source>
</evidence>
<protein>
    <recommendedName>
        <fullName evidence="6">PIN domain-containing protein</fullName>
    </recommendedName>
</protein>
<dbReference type="EMBL" id="QREG01000015">
    <property type="protein sequence ID" value="RED96121.1"/>
    <property type="molecule type" value="Genomic_DNA"/>
</dbReference>
<keyword evidence="1" id="KW-1277">Toxin-antitoxin system</keyword>
<dbReference type="RefSeq" id="WP_115868984.1">
    <property type="nucleotide sequence ID" value="NZ_QREG01000015.1"/>
</dbReference>
<keyword evidence="5" id="KW-0460">Magnesium</keyword>
<dbReference type="AlphaFoldDB" id="A0A3D9L0S6"/>
<dbReference type="InterPro" id="IPR029060">
    <property type="entry name" value="PIN-like_dom_sf"/>
</dbReference>
<dbReference type="GO" id="GO:0016787">
    <property type="term" value="F:hydrolase activity"/>
    <property type="evidence" value="ECO:0007669"/>
    <property type="project" value="UniProtKB-KW"/>
</dbReference>
<evidence type="ECO:0000256" key="1">
    <source>
        <dbReference type="ARBA" id="ARBA00022649"/>
    </source>
</evidence>
<dbReference type="PANTHER" id="PTHR42740:SF1">
    <property type="entry name" value="RIBONUCLEASE VAPC3"/>
    <property type="match status" value="1"/>
</dbReference>
<keyword evidence="3" id="KW-0479">Metal-binding</keyword>
<dbReference type="PANTHER" id="PTHR42740">
    <property type="entry name" value="RIBONUCLEASE VAPC3"/>
    <property type="match status" value="1"/>
</dbReference>
<evidence type="ECO:0000256" key="3">
    <source>
        <dbReference type="ARBA" id="ARBA00022723"/>
    </source>
</evidence>
<dbReference type="OrthoDB" id="9804823at2"/>
<dbReference type="Gene3D" id="3.40.50.1010">
    <property type="entry name" value="5'-nuclease"/>
    <property type="match status" value="1"/>
</dbReference>
<keyword evidence="4" id="KW-0378">Hydrolase</keyword>
<dbReference type="Pfam" id="PF01850">
    <property type="entry name" value="PIN"/>
    <property type="match status" value="1"/>
</dbReference>
<gene>
    <name evidence="7" type="ORF">C7460_11510</name>
</gene>
<dbReference type="SUPFAM" id="SSF88723">
    <property type="entry name" value="PIN domain-like"/>
    <property type="match status" value="1"/>
</dbReference>
<reference evidence="7 8" key="1">
    <citation type="submission" date="2018-07" db="EMBL/GenBank/DDBJ databases">
        <title>Genomic Encyclopedia of Type Strains, Phase IV (KMG-IV): sequencing the most valuable type-strain genomes for metagenomic binning, comparative biology and taxonomic classification.</title>
        <authorList>
            <person name="Goeker M."/>
        </authorList>
    </citation>
    <scope>NUCLEOTIDE SEQUENCE [LARGE SCALE GENOMIC DNA]</scope>
    <source>
        <strain evidence="7 8">DSM 4134</strain>
    </source>
</reference>
<comment type="caution">
    <text evidence="7">The sequence shown here is derived from an EMBL/GenBank/DDBJ whole genome shotgun (WGS) entry which is preliminary data.</text>
</comment>
<proteinExistence type="predicted"/>
<sequence>MILVDTSVWIDFLRQSDQDLVDIMKSYLKRNDVFAISAVFGELLQGAKNKREQKIIQEIWLNLPKINEEALFIKAGHLSNKHRLYAMDVGIIDCYILAGALDNDLALWTLDKKLMAATEKVLTEN</sequence>
<accession>A0A3D9L0S6</accession>
<dbReference type="GO" id="GO:0004540">
    <property type="term" value="F:RNA nuclease activity"/>
    <property type="evidence" value="ECO:0007669"/>
    <property type="project" value="TreeGrafter"/>
</dbReference>
<name>A0A3D9L0S6_MARFU</name>
<evidence type="ECO:0000256" key="2">
    <source>
        <dbReference type="ARBA" id="ARBA00022722"/>
    </source>
</evidence>
<dbReference type="InterPro" id="IPR051749">
    <property type="entry name" value="PINc/VapC_TA_RNase"/>
</dbReference>
<evidence type="ECO:0000256" key="5">
    <source>
        <dbReference type="ARBA" id="ARBA00022842"/>
    </source>
</evidence>
<evidence type="ECO:0000313" key="8">
    <source>
        <dbReference type="Proteomes" id="UP000256779"/>
    </source>
</evidence>
<evidence type="ECO:0000313" key="7">
    <source>
        <dbReference type="EMBL" id="RED96121.1"/>
    </source>
</evidence>